<dbReference type="KEGG" id="lby:Lbys_1309"/>
<evidence type="ECO:0000313" key="12">
    <source>
        <dbReference type="EMBL" id="ADQ17028.1"/>
    </source>
</evidence>
<evidence type="ECO:0000256" key="4">
    <source>
        <dbReference type="ARBA" id="ARBA00022829"/>
    </source>
</evidence>
<dbReference type="InterPro" id="IPR050090">
    <property type="entry name" value="Tyrosine_recombinase_XerCD"/>
</dbReference>
<dbReference type="Pfam" id="PF00589">
    <property type="entry name" value="Phage_integrase"/>
    <property type="match status" value="1"/>
</dbReference>
<evidence type="ECO:0000256" key="8">
    <source>
        <dbReference type="ARBA" id="ARBA00023306"/>
    </source>
</evidence>
<comment type="function">
    <text evidence="9">Site-specific tyrosine recombinase, which acts by catalyzing the cutting and rejoining of the recombining DNA molecules. The XerC-XerD complex is essential to convert dimers of the bacterial chromosome into monomers to permit their segregation at cell division. It also contributes to the segregational stability of plasmids.</text>
</comment>
<feature type="active site" evidence="9">
    <location>
        <position position="163"/>
    </location>
</feature>
<dbReference type="GO" id="GO:0003677">
    <property type="term" value="F:DNA binding"/>
    <property type="evidence" value="ECO:0007669"/>
    <property type="project" value="UniProtKB-UniRule"/>
</dbReference>
<dbReference type="EMBL" id="CP002305">
    <property type="protein sequence ID" value="ADQ17028.1"/>
    <property type="molecule type" value="Genomic_DNA"/>
</dbReference>
<reference key="1">
    <citation type="submission" date="2010-11" db="EMBL/GenBank/DDBJ databases">
        <title>The complete genome of Leadbetterella byssophila DSM 17132.</title>
        <authorList>
            <consortium name="US DOE Joint Genome Institute (JGI-PGF)"/>
            <person name="Lucas S."/>
            <person name="Copeland A."/>
            <person name="Lapidus A."/>
            <person name="Glavina del Rio T."/>
            <person name="Dalin E."/>
            <person name="Tice H."/>
            <person name="Bruce D."/>
            <person name="Goodwin L."/>
            <person name="Pitluck S."/>
            <person name="Kyrpides N."/>
            <person name="Mavromatis K."/>
            <person name="Ivanova N."/>
            <person name="Teshima H."/>
            <person name="Brettin T."/>
            <person name="Detter J.C."/>
            <person name="Han C."/>
            <person name="Tapia R."/>
            <person name="Land M."/>
            <person name="Hauser L."/>
            <person name="Markowitz V."/>
            <person name="Cheng J.-F."/>
            <person name="Hugenholtz P."/>
            <person name="Woyke T."/>
            <person name="Wu D."/>
            <person name="Tindall B."/>
            <person name="Pomrenke H.G."/>
            <person name="Brambilla E."/>
            <person name="Klenk H.-P."/>
            <person name="Eisen J.A."/>
        </authorList>
    </citation>
    <scope>NUCLEOTIDE SEQUENCE [LARGE SCALE GENOMIC DNA]</scope>
    <source>
        <strain>DSM 17132</strain>
    </source>
</reference>
<feature type="domain" description="Tyr recombinase" evidence="10">
    <location>
        <begin position="100"/>
        <end position="276"/>
    </location>
</feature>
<dbReference type="InterPro" id="IPR010998">
    <property type="entry name" value="Integrase_recombinase_N"/>
</dbReference>
<feature type="active site" evidence="9">
    <location>
        <position position="231"/>
    </location>
</feature>
<dbReference type="eggNOG" id="COG4974">
    <property type="taxonomic scope" value="Bacteria"/>
</dbReference>
<comment type="subunit">
    <text evidence="9">Forms a cyclic heterotetrameric complex composed of two molecules of XerC and two molecules of XerD.</text>
</comment>
<feature type="active site" evidence="9">
    <location>
        <position position="228"/>
    </location>
</feature>
<accession>E4RVG4</accession>
<dbReference type="Gene3D" id="1.10.150.130">
    <property type="match status" value="1"/>
</dbReference>
<evidence type="ECO:0000313" key="13">
    <source>
        <dbReference type="Proteomes" id="UP000007435"/>
    </source>
</evidence>
<evidence type="ECO:0000256" key="7">
    <source>
        <dbReference type="ARBA" id="ARBA00023172"/>
    </source>
</evidence>
<evidence type="ECO:0000259" key="11">
    <source>
        <dbReference type="PROSITE" id="PS51900"/>
    </source>
</evidence>
<dbReference type="Pfam" id="PF02899">
    <property type="entry name" value="Phage_int_SAM_1"/>
    <property type="match status" value="1"/>
</dbReference>
<evidence type="ECO:0000256" key="1">
    <source>
        <dbReference type="ARBA" id="ARBA00004496"/>
    </source>
</evidence>
<dbReference type="GO" id="GO:0005737">
    <property type="term" value="C:cytoplasm"/>
    <property type="evidence" value="ECO:0007669"/>
    <property type="project" value="UniProtKB-SubCell"/>
</dbReference>
<proteinExistence type="inferred from homology"/>
<keyword evidence="8 9" id="KW-0131">Cell cycle</keyword>
<dbReference type="STRING" id="649349.Lbys_1309"/>
<dbReference type="SUPFAM" id="SSF56349">
    <property type="entry name" value="DNA breaking-rejoining enzymes"/>
    <property type="match status" value="1"/>
</dbReference>
<evidence type="ECO:0000259" key="10">
    <source>
        <dbReference type="PROSITE" id="PS51898"/>
    </source>
</evidence>
<dbReference type="GO" id="GO:0006313">
    <property type="term" value="P:DNA transposition"/>
    <property type="evidence" value="ECO:0007669"/>
    <property type="project" value="UniProtKB-UniRule"/>
</dbReference>
<dbReference type="HOGENOM" id="CLU_027562_9_0_10"/>
<keyword evidence="6 9" id="KW-0238">DNA-binding</keyword>
<sequence length="282" mass="32751">MVDFFLSHLQHERRLSPHTIKSYKLDLEQLHTFLNGIDPSQISTEDLRAWVVSLSEDGLENRSINRKLASARAFFTFLQRKKIISQNPADLIKSLKTPKPLPVFLEERNTQDLFEQLEFTEDFEGLRDKLLLELLYGTGIRLSELISIQVKDLENDRVKVLGKRSKYRIIPLHRTLQDLIKRYLELHPKNDTHLLLTDKGEALYPVFVQRKVKHYLQQISTLTKTSPHVLRHTFATHLLNRGADLNAIKELLGHANLSATQIYTHNSIQKLKEVFQKAHPKA</sequence>
<feature type="active site" description="O-(3'-phospho-DNA)-tyrosine intermediate" evidence="9">
    <location>
        <position position="263"/>
    </location>
</feature>
<keyword evidence="4 9" id="KW-0159">Chromosome partition</keyword>
<dbReference type="PANTHER" id="PTHR30349">
    <property type="entry name" value="PHAGE INTEGRASE-RELATED"/>
    <property type="match status" value="1"/>
</dbReference>
<protein>
    <recommendedName>
        <fullName evidence="9">Tyrosine recombinase XerC</fullName>
    </recommendedName>
</protein>
<keyword evidence="3 9" id="KW-0132">Cell division</keyword>
<name>E4RVG4_LEAB4</name>
<comment type="similarity">
    <text evidence="9">Belongs to the 'phage' integrase family. XerC subfamily.</text>
</comment>
<evidence type="ECO:0000256" key="3">
    <source>
        <dbReference type="ARBA" id="ARBA00022618"/>
    </source>
</evidence>
<evidence type="ECO:0000256" key="9">
    <source>
        <dbReference type="HAMAP-Rule" id="MF_01808"/>
    </source>
</evidence>
<keyword evidence="7 9" id="KW-0233">DNA recombination</keyword>
<dbReference type="HAMAP" id="MF_01808">
    <property type="entry name" value="Recomb_XerC_XerD"/>
    <property type="match status" value="1"/>
</dbReference>
<keyword evidence="2 9" id="KW-0963">Cytoplasm</keyword>
<dbReference type="InterPro" id="IPR023009">
    <property type="entry name" value="Tyrosine_recombinase_XerC/XerD"/>
</dbReference>
<feature type="active site" evidence="9">
    <location>
        <position position="141"/>
    </location>
</feature>
<dbReference type="InterPro" id="IPR013762">
    <property type="entry name" value="Integrase-like_cat_sf"/>
</dbReference>
<evidence type="ECO:0000256" key="6">
    <source>
        <dbReference type="ARBA" id="ARBA00023125"/>
    </source>
</evidence>
<evidence type="ECO:0000256" key="2">
    <source>
        <dbReference type="ARBA" id="ARBA00022490"/>
    </source>
</evidence>
<keyword evidence="5 9" id="KW-0229">DNA integration</keyword>
<comment type="subcellular location">
    <subcellularLocation>
        <location evidence="1 9">Cytoplasm</location>
    </subcellularLocation>
</comment>
<reference evidence="12 13" key="2">
    <citation type="journal article" date="2011" name="Stand. Genomic Sci.">
        <title>Complete genome sequence of Leadbetterella byssophila type strain (4M15).</title>
        <authorList>
            <person name="Abt B."/>
            <person name="Teshima H."/>
            <person name="Lucas S."/>
            <person name="Lapidus A."/>
            <person name="Del Rio T.G."/>
            <person name="Nolan M."/>
            <person name="Tice H."/>
            <person name="Cheng J.F."/>
            <person name="Pitluck S."/>
            <person name="Liolios K."/>
            <person name="Pagani I."/>
            <person name="Ivanova N."/>
            <person name="Mavromatis K."/>
            <person name="Pati A."/>
            <person name="Tapia R."/>
            <person name="Han C."/>
            <person name="Goodwin L."/>
            <person name="Chen A."/>
            <person name="Palaniappan K."/>
            <person name="Land M."/>
            <person name="Hauser L."/>
            <person name="Chang Y.J."/>
            <person name="Jeffries C.D."/>
            <person name="Rohde M."/>
            <person name="Goker M."/>
            <person name="Tindall B.J."/>
            <person name="Detter J.C."/>
            <person name="Woyke T."/>
            <person name="Bristow J."/>
            <person name="Eisen J.A."/>
            <person name="Markowitz V."/>
            <person name="Hugenholtz P."/>
            <person name="Klenk H.P."/>
            <person name="Kyrpides N.C."/>
        </authorList>
    </citation>
    <scope>NUCLEOTIDE SEQUENCE [LARGE SCALE GENOMIC DNA]</scope>
    <source>
        <strain evidence="13">DSM 17132 / JCM 16389 / KACC 11308 / NBRC 106382 / 4M15</strain>
    </source>
</reference>
<dbReference type="PROSITE" id="PS51898">
    <property type="entry name" value="TYR_RECOMBINASE"/>
    <property type="match status" value="1"/>
</dbReference>
<dbReference type="PROSITE" id="PS51900">
    <property type="entry name" value="CB"/>
    <property type="match status" value="1"/>
</dbReference>
<gene>
    <name evidence="9" type="primary">xerC</name>
    <name evidence="12" type="ordered locus">Lbys_1309</name>
</gene>
<dbReference type="Gene3D" id="1.10.443.10">
    <property type="entry name" value="Intergrase catalytic core"/>
    <property type="match status" value="1"/>
</dbReference>
<dbReference type="InterPro" id="IPR004107">
    <property type="entry name" value="Integrase_SAM-like_N"/>
</dbReference>
<feature type="domain" description="Core-binding (CB)" evidence="11">
    <location>
        <begin position="1"/>
        <end position="79"/>
    </location>
</feature>
<dbReference type="GO" id="GO:0009037">
    <property type="term" value="F:tyrosine-based site-specific recombinase activity"/>
    <property type="evidence" value="ECO:0007669"/>
    <property type="project" value="UniProtKB-UniRule"/>
</dbReference>
<dbReference type="InterPro" id="IPR044068">
    <property type="entry name" value="CB"/>
</dbReference>
<dbReference type="RefSeq" id="WP_013408077.1">
    <property type="nucleotide sequence ID" value="NC_014655.1"/>
</dbReference>
<dbReference type="OrthoDB" id="9801717at2"/>
<keyword evidence="13" id="KW-1185">Reference proteome</keyword>
<dbReference type="Proteomes" id="UP000007435">
    <property type="component" value="Chromosome"/>
</dbReference>
<organism evidence="12 13">
    <name type="scientific">Leadbetterella byssophila (strain DSM 17132 / JCM 16389 / KACC 11308 / NBRC 106382 / 4M15)</name>
    <dbReference type="NCBI Taxonomy" id="649349"/>
    <lineage>
        <taxon>Bacteria</taxon>
        <taxon>Pseudomonadati</taxon>
        <taxon>Bacteroidota</taxon>
        <taxon>Cytophagia</taxon>
        <taxon>Cytophagales</taxon>
        <taxon>Leadbetterellaceae</taxon>
        <taxon>Leadbetterella</taxon>
    </lineage>
</organism>
<dbReference type="PANTHER" id="PTHR30349:SF77">
    <property type="entry name" value="TYROSINE RECOMBINASE XERC"/>
    <property type="match status" value="1"/>
</dbReference>
<evidence type="ECO:0000256" key="5">
    <source>
        <dbReference type="ARBA" id="ARBA00022908"/>
    </source>
</evidence>
<dbReference type="AlphaFoldDB" id="E4RVG4"/>
<dbReference type="InterPro" id="IPR002104">
    <property type="entry name" value="Integrase_catalytic"/>
</dbReference>
<dbReference type="InterPro" id="IPR011010">
    <property type="entry name" value="DNA_brk_join_enz"/>
</dbReference>
<feature type="active site" evidence="9">
    <location>
        <position position="254"/>
    </location>
</feature>
<dbReference type="GO" id="GO:0007059">
    <property type="term" value="P:chromosome segregation"/>
    <property type="evidence" value="ECO:0007669"/>
    <property type="project" value="UniProtKB-UniRule"/>
</dbReference>
<dbReference type="GO" id="GO:0051301">
    <property type="term" value="P:cell division"/>
    <property type="evidence" value="ECO:0007669"/>
    <property type="project" value="UniProtKB-KW"/>
</dbReference>